<feature type="compositionally biased region" description="Gly residues" evidence="1">
    <location>
        <begin position="27"/>
        <end position="40"/>
    </location>
</feature>
<dbReference type="AlphaFoldDB" id="A0A1G8BPZ4"/>
<evidence type="ECO:0000313" key="3">
    <source>
        <dbReference type="Proteomes" id="UP000198779"/>
    </source>
</evidence>
<evidence type="ECO:0000256" key="1">
    <source>
        <dbReference type="SAM" id="MobiDB-lite"/>
    </source>
</evidence>
<feature type="compositionally biased region" description="Low complexity" evidence="1">
    <location>
        <begin position="41"/>
        <end position="51"/>
    </location>
</feature>
<proteinExistence type="predicted"/>
<organism evidence="2 3">
    <name type="scientific">Prevotella communis</name>
    <dbReference type="NCBI Taxonomy" id="2913614"/>
    <lineage>
        <taxon>Bacteria</taxon>
        <taxon>Pseudomonadati</taxon>
        <taxon>Bacteroidota</taxon>
        <taxon>Bacteroidia</taxon>
        <taxon>Bacteroidales</taxon>
        <taxon>Prevotellaceae</taxon>
        <taxon>Prevotella</taxon>
    </lineage>
</organism>
<keyword evidence="3" id="KW-1185">Reference proteome</keyword>
<feature type="region of interest" description="Disordered" evidence="1">
    <location>
        <begin position="15"/>
        <end position="51"/>
    </location>
</feature>
<feature type="non-terminal residue" evidence="2">
    <location>
        <position position="1"/>
    </location>
</feature>
<dbReference type="EMBL" id="FNCQ01000023">
    <property type="protein sequence ID" value="SDH35229.1"/>
    <property type="molecule type" value="Genomic_DNA"/>
</dbReference>
<reference evidence="3" key="1">
    <citation type="submission" date="2016-10" db="EMBL/GenBank/DDBJ databases">
        <authorList>
            <person name="Varghese N."/>
            <person name="Submissions S."/>
        </authorList>
    </citation>
    <scope>NUCLEOTIDE SEQUENCE [LARGE SCALE GENOMIC DNA]</scope>
    <source>
        <strain evidence="3">BP1-148</strain>
    </source>
</reference>
<evidence type="ECO:0000313" key="2">
    <source>
        <dbReference type="EMBL" id="SDH35229.1"/>
    </source>
</evidence>
<name>A0A1G8BPZ4_9BACT</name>
<protein>
    <submittedName>
        <fullName evidence="2">Uncharacterized protein</fullName>
    </submittedName>
</protein>
<gene>
    <name evidence="2" type="ORF">SAMN04487901_12341</name>
</gene>
<accession>A0A1G8BPZ4</accession>
<sequence>ATQILTSQAQFRDINTLVGGEVEDPDNGGGENPENGGGSSSSGSNEGPVNP</sequence>
<dbReference type="Proteomes" id="UP000198779">
    <property type="component" value="Unassembled WGS sequence"/>
</dbReference>